<feature type="domain" description="Dynamin-type G" evidence="5">
    <location>
        <begin position="78"/>
        <end position="389"/>
    </location>
</feature>
<organism evidence="6 7">
    <name type="scientific">Collybiopsis luxurians FD-317 M1</name>
    <dbReference type="NCBI Taxonomy" id="944289"/>
    <lineage>
        <taxon>Eukaryota</taxon>
        <taxon>Fungi</taxon>
        <taxon>Dikarya</taxon>
        <taxon>Basidiomycota</taxon>
        <taxon>Agaricomycotina</taxon>
        <taxon>Agaricomycetes</taxon>
        <taxon>Agaricomycetidae</taxon>
        <taxon>Agaricales</taxon>
        <taxon>Marasmiineae</taxon>
        <taxon>Omphalotaceae</taxon>
        <taxon>Collybiopsis</taxon>
        <taxon>Collybiopsis luxurians</taxon>
    </lineage>
</organism>
<dbReference type="PANTHER" id="PTHR11566">
    <property type="entry name" value="DYNAMIN"/>
    <property type="match status" value="1"/>
</dbReference>
<dbReference type="Pfam" id="PF02212">
    <property type="entry name" value="GED"/>
    <property type="match status" value="1"/>
</dbReference>
<dbReference type="GO" id="GO:0006897">
    <property type="term" value="P:endocytosis"/>
    <property type="evidence" value="ECO:0007669"/>
    <property type="project" value="TreeGrafter"/>
</dbReference>
<dbReference type="Gene3D" id="3.40.50.300">
    <property type="entry name" value="P-loop containing nucleotide triphosphate hydrolases"/>
    <property type="match status" value="1"/>
</dbReference>
<dbReference type="GO" id="GO:0003924">
    <property type="term" value="F:GTPase activity"/>
    <property type="evidence" value="ECO:0007669"/>
    <property type="project" value="InterPro"/>
</dbReference>
<dbReference type="GO" id="GO:0008017">
    <property type="term" value="F:microtubule binding"/>
    <property type="evidence" value="ECO:0007669"/>
    <property type="project" value="TreeGrafter"/>
</dbReference>
<dbReference type="InterPro" id="IPR003130">
    <property type="entry name" value="GED"/>
</dbReference>
<dbReference type="SMART" id="SM00053">
    <property type="entry name" value="DYNc"/>
    <property type="match status" value="1"/>
</dbReference>
<dbReference type="PANTHER" id="PTHR11566:SF21">
    <property type="entry name" value="DYNAMIN RELATED PROTEIN 1, ISOFORM A"/>
    <property type="match status" value="1"/>
</dbReference>
<keyword evidence="2" id="KW-0342">GTP-binding</keyword>
<evidence type="ECO:0000313" key="6">
    <source>
        <dbReference type="EMBL" id="KIK61582.1"/>
    </source>
</evidence>
<dbReference type="AlphaFoldDB" id="A0A0D0CR29"/>
<feature type="domain" description="GED" evidence="4">
    <location>
        <begin position="725"/>
        <end position="820"/>
    </location>
</feature>
<dbReference type="OrthoDB" id="5061070at2759"/>
<dbReference type="GO" id="GO:0016559">
    <property type="term" value="P:peroxisome fission"/>
    <property type="evidence" value="ECO:0007669"/>
    <property type="project" value="TreeGrafter"/>
</dbReference>
<dbReference type="InterPro" id="IPR022812">
    <property type="entry name" value="Dynamin"/>
</dbReference>
<dbReference type="HOGENOM" id="CLU_008964_4_1_1"/>
<feature type="compositionally biased region" description="Pro residues" evidence="3">
    <location>
        <begin position="674"/>
        <end position="698"/>
    </location>
</feature>
<evidence type="ECO:0000313" key="7">
    <source>
        <dbReference type="Proteomes" id="UP000053593"/>
    </source>
</evidence>
<dbReference type="Gene3D" id="1.20.120.1240">
    <property type="entry name" value="Dynamin, middle domain"/>
    <property type="match status" value="1"/>
</dbReference>
<dbReference type="GO" id="GO:0048312">
    <property type="term" value="P:intracellular distribution of mitochondria"/>
    <property type="evidence" value="ECO:0007669"/>
    <property type="project" value="TreeGrafter"/>
</dbReference>
<feature type="compositionally biased region" description="Low complexity" evidence="3">
    <location>
        <begin position="43"/>
        <end position="53"/>
    </location>
</feature>
<dbReference type="InterPro" id="IPR027417">
    <property type="entry name" value="P-loop_NTPase"/>
</dbReference>
<feature type="compositionally biased region" description="Basic residues" evidence="3">
    <location>
        <begin position="660"/>
        <end position="673"/>
    </location>
</feature>
<evidence type="ECO:0000259" key="5">
    <source>
        <dbReference type="PROSITE" id="PS51718"/>
    </source>
</evidence>
<dbReference type="GO" id="GO:0005739">
    <property type="term" value="C:mitochondrion"/>
    <property type="evidence" value="ECO:0007669"/>
    <property type="project" value="TreeGrafter"/>
</dbReference>
<dbReference type="PROSITE" id="PS51718">
    <property type="entry name" value="G_DYNAMIN_2"/>
    <property type="match status" value="1"/>
</dbReference>
<dbReference type="InterPro" id="IPR045063">
    <property type="entry name" value="Dynamin_N"/>
</dbReference>
<dbReference type="PRINTS" id="PR00195">
    <property type="entry name" value="DYNAMIN"/>
</dbReference>
<dbReference type="GO" id="GO:0016020">
    <property type="term" value="C:membrane"/>
    <property type="evidence" value="ECO:0007669"/>
    <property type="project" value="TreeGrafter"/>
</dbReference>
<dbReference type="Proteomes" id="UP000053593">
    <property type="component" value="Unassembled WGS sequence"/>
</dbReference>
<name>A0A0D0CR29_9AGAR</name>
<dbReference type="PROSITE" id="PS51388">
    <property type="entry name" value="GED"/>
    <property type="match status" value="1"/>
</dbReference>
<dbReference type="EMBL" id="KN834770">
    <property type="protein sequence ID" value="KIK61582.1"/>
    <property type="molecule type" value="Genomic_DNA"/>
</dbReference>
<dbReference type="InterPro" id="IPR001401">
    <property type="entry name" value="Dynamin_GTPase"/>
</dbReference>
<feature type="compositionally biased region" description="Pro residues" evidence="3">
    <location>
        <begin position="637"/>
        <end position="658"/>
    </location>
</feature>
<dbReference type="InterPro" id="IPR000375">
    <property type="entry name" value="Dynamin_stalk"/>
</dbReference>
<dbReference type="Pfam" id="PF00350">
    <property type="entry name" value="Dynamin_N"/>
    <property type="match status" value="1"/>
</dbReference>
<dbReference type="CDD" id="cd08771">
    <property type="entry name" value="DLP_1"/>
    <property type="match status" value="1"/>
</dbReference>
<dbReference type="GO" id="GO:0005874">
    <property type="term" value="C:microtubule"/>
    <property type="evidence" value="ECO:0007669"/>
    <property type="project" value="TreeGrafter"/>
</dbReference>
<evidence type="ECO:0008006" key="8">
    <source>
        <dbReference type="Google" id="ProtNLM"/>
    </source>
</evidence>
<dbReference type="GO" id="GO:0000266">
    <property type="term" value="P:mitochondrial fission"/>
    <property type="evidence" value="ECO:0007669"/>
    <property type="project" value="TreeGrafter"/>
</dbReference>
<proteinExistence type="predicted"/>
<evidence type="ECO:0000259" key="4">
    <source>
        <dbReference type="PROSITE" id="PS51388"/>
    </source>
</evidence>
<evidence type="ECO:0000256" key="2">
    <source>
        <dbReference type="ARBA" id="ARBA00023134"/>
    </source>
</evidence>
<keyword evidence="7" id="KW-1185">Reference proteome</keyword>
<evidence type="ECO:0000256" key="3">
    <source>
        <dbReference type="SAM" id="MobiDB-lite"/>
    </source>
</evidence>
<dbReference type="SMART" id="SM00302">
    <property type="entry name" value="GED"/>
    <property type="match status" value="1"/>
</dbReference>
<feature type="region of interest" description="Disordered" evidence="3">
    <location>
        <begin position="637"/>
        <end position="717"/>
    </location>
</feature>
<reference evidence="6 7" key="1">
    <citation type="submission" date="2014-04" db="EMBL/GenBank/DDBJ databases">
        <title>Evolutionary Origins and Diversification of the Mycorrhizal Mutualists.</title>
        <authorList>
            <consortium name="DOE Joint Genome Institute"/>
            <consortium name="Mycorrhizal Genomics Consortium"/>
            <person name="Kohler A."/>
            <person name="Kuo A."/>
            <person name="Nagy L.G."/>
            <person name="Floudas D."/>
            <person name="Copeland A."/>
            <person name="Barry K.W."/>
            <person name="Cichocki N."/>
            <person name="Veneault-Fourrey C."/>
            <person name="LaButti K."/>
            <person name="Lindquist E.A."/>
            <person name="Lipzen A."/>
            <person name="Lundell T."/>
            <person name="Morin E."/>
            <person name="Murat C."/>
            <person name="Riley R."/>
            <person name="Ohm R."/>
            <person name="Sun H."/>
            <person name="Tunlid A."/>
            <person name="Henrissat B."/>
            <person name="Grigoriev I.V."/>
            <person name="Hibbett D.S."/>
            <person name="Martin F."/>
        </authorList>
    </citation>
    <scope>NUCLEOTIDE SEQUENCE [LARGE SCALE GENOMIC DNA]</scope>
    <source>
        <strain evidence="6 7">FD-317 M1</strain>
    </source>
</reference>
<dbReference type="Pfam" id="PF01031">
    <property type="entry name" value="Dynamin_M"/>
    <property type="match status" value="1"/>
</dbReference>
<accession>A0A0D0CR29</accession>
<gene>
    <name evidence="6" type="ORF">GYMLUDRAFT_224459</name>
</gene>
<sequence>MFQGARKLVRRGTTNVSVDSDDFVQPTVPGENETLPKGSVAGNSSSNNDDVSTSDYAKRCKALMELYRALRSLGAEMFFDLPKIAVIGAQSAGKSSLIEAVSGISVPRDSGICTRCPVELSMSSFVDEWKCSISLRIEYDRSGNQQGNSTTIPFCTLSSNEKPSVDLWLRRAQASVLYRERPTSDFQNMSLEELKRLKPGEGSMLSFSMNVIEVRLEDPGSTDLTFVDLPGLIQNAPDQEIILAQNLVGKNIEGSKTLILVTIPMSDEMENQEAARLARQTDPSGDRTIGVLTKPDTIMPGAIGSRQRWKDVLQGKIHVLRHGYYCVRLADDDERSKKLSRAESEERSTDFFANKEPWSNFEDRSRFGVPNFVKDISQLLLAMIETNLPHLKVGVDQLISRYSDELRTMPNLPTREASTEILLRISNFCRELHDAVMGKDHKSLAQRNRSHYAVFKTSIDRTNPDFWPFPSKSGYRSPGLHTGGGNVGPFDLQDIRKEITDATGWELPGIIPFDAIKNIVLKSTSTWRSSAIKCFDSVFNSITSAVEKLISLHFKQFTKLETLIKTLCYSKLDECKREALGFIEKLLEHESEPLYTQNRAYKTEKREWVQKYTGVHRDSSRYRVSSWDAPSHIVLPSPVPVPRSPSPPSFMARPPSPPSRKARPRLPSSKKARPPSPPSFMARPPSPPSFTARPPSPPSGMAHTPSPASSIARTPSPVPSTYDDEILVMATVSAYFHVASKRFVDHIPLGIEHQLSQFFAKNIEQALIENVMSGPDVAGRMKDLLSEDEDIANKRQFLQQRLVRLKEIREKLFQFNSISSS</sequence>
<dbReference type="InterPro" id="IPR030381">
    <property type="entry name" value="G_DYNAMIN_dom"/>
</dbReference>
<dbReference type="SUPFAM" id="SSF52540">
    <property type="entry name" value="P-loop containing nucleoside triphosphate hydrolases"/>
    <property type="match status" value="1"/>
</dbReference>
<evidence type="ECO:0000256" key="1">
    <source>
        <dbReference type="ARBA" id="ARBA00022741"/>
    </source>
</evidence>
<protein>
    <recommendedName>
        <fullName evidence="8">Dynamin GTPase</fullName>
    </recommendedName>
</protein>
<dbReference type="GO" id="GO:0005525">
    <property type="term" value="F:GTP binding"/>
    <property type="evidence" value="ECO:0007669"/>
    <property type="project" value="InterPro"/>
</dbReference>
<feature type="region of interest" description="Disordered" evidence="3">
    <location>
        <begin position="19"/>
        <end position="53"/>
    </location>
</feature>
<dbReference type="InterPro" id="IPR020850">
    <property type="entry name" value="GED_dom"/>
</dbReference>
<keyword evidence="1" id="KW-0547">Nucleotide-binding</keyword>